<name>A0A284VNS1_9EURY</name>
<proteinExistence type="predicted"/>
<accession>A0A284VNS1</accession>
<dbReference type="AlphaFoldDB" id="A0A284VNS1"/>
<sequence length="93" mass="10414">MPMEMTDVCITLETILSSLRATYFATNFTTLAERPKLAIEPKETDASTTDQTPSCSIPKVFSRNRYCIKRTPPITIICATDMIALISTCRFCI</sequence>
<dbReference type="Proteomes" id="UP000218615">
    <property type="component" value="Unassembled WGS sequence"/>
</dbReference>
<reference evidence="2" key="1">
    <citation type="submission" date="2017-06" db="EMBL/GenBank/DDBJ databases">
        <authorList>
            <person name="Cremers G."/>
        </authorList>
    </citation>
    <scope>NUCLEOTIDE SEQUENCE [LARGE SCALE GENOMIC DNA]</scope>
</reference>
<keyword evidence="2" id="KW-1185">Reference proteome</keyword>
<evidence type="ECO:0000313" key="1">
    <source>
        <dbReference type="EMBL" id="SNQ60936.1"/>
    </source>
</evidence>
<dbReference type="EMBL" id="FZMP01000124">
    <property type="protein sequence ID" value="SNQ60936.1"/>
    <property type="molecule type" value="Genomic_DNA"/>
</dbReference>
<evidence type="ECO:0000313" key="2">
    <source>
        <dbReference type="Proteomes" id="UP000218615"/>
    </source>
</evidence>
<organism evidence="1 2">
    <name type="scientific">Candidatus Methanoperedens nitratireducens</name>
    <dbReference type="NCBI Taxonomy" id="1392998"/>
    <lineage>
        <taxon>Archaea</taxon>
        <taxon>Methanobacteriati</taxon>
        <taxon>Methanobacteriota</taxon>
        <taxon>Stenosarchaea group</taxon>
        <taxon>Methanomicrobia</taxon>
        <taxon>Methanosarcinales</taxon>
        <taxon>ANME-2 cluster</taxon>
        <taxon>Candidatus Methanoperedentaceae</taxon>
        <taxon>Candidatus Methanoperedens</taxon>
    </lineage>
</organism>
<gene>
    <name evidence="1" type="ORF">MNV_210043</name>
</gene>
<protein>
    <submittedName>
        <fullName evidence="1">Uncharacterized protein</fullName>
    </submittedName>
</protein>